<comment type="caution">
    <text evidence="9">The sequence shown here is derived from an EMBL/GenBank/DDBJ whole genome shotgun (WGS) entry which is preliminary data.</text>
</comment>
<evidence type="ECO:0000256" key="8">
    <source>
        <dbReference type="RuleBase" id="RU366017"/>
    </source>
</evidence>
<protein>
    <recommendedName>
        <fullName evidence="8">Glycosyltransferase family 92 protein</fullName>
        <ecNumber evidence="8">2.4.1.-</ecNumber>
    </recommendedName>
</protein>
<dbReference type="EMBL" id="CAXLJM020000065">
    <property type="protein sequence ID" value="CAL8121001.1"/>
    <property type="molecule type" value="Genomic_DNA"/>
</dbReference>
<accession>A0ABP1RAU9</accession>
<name>A0ABP1RAU9_9HEXA</name>
<dbReference type="Proteomes" id="UP001642540">
    <property type="component" value="Unassembled WGS sequence"/>
</dbReference>
<dbReference type="Pfam" id="PF01697">
    <property type="entry name" value="Glyco_transf_92"/>
    <property type="match status" value="1"/>
</dbReference>
<organism evidence="9 10">
    <name type="scientific">Orchesella dallaii</name>
    <dbReference type="NCBI Taxonomy" id="48710"/>
    <lineage>
        <taxon>Eukaryota</taxon>
        <taxon>Metazoa</taxon>
        <taxon>Ecdysozoa</taxon>
        <taxon>Arthropoda</taxon>
        <taxon>Hexapoda</taxon>
        <taxon>Collembola</taxon>
        <taxon>Entomobryomorpha</taxon>
        <taxon>Entomobryoidea</taxon>
        <taxon>Orchesellidae</taxon>
        <taxon>Orchesellinae</taxon>
        <taxon>Orchesella</taxon>
    </lineage>
</organism>
<comment type="similarity">
    <text evidence="2 8">Belongs to the glycosyltransferase 92 family.</text>
</comment>
<reference evidence="9 10" key="1">
    <citation type="submission" date="2024-08" db="EMBL/GenBank/DDBJ databases">
        <authorList>
            <person name="Cucini C."/>
            <person name="Frati F."/>
        </authorList>
    </citation>
    <scope>NUCLEOTIDE SEQUENCE [LARGE SCALE GENOMIC DNA]</scope>
</reference>
<evidence type="ECO:0000256" key="7">
    <source>
        <dbReference type="ARBA" id="ARBA00023136"/>
    </source>
</evidence>
<evidence type="ECO:0000256" key="4">
    <source>
        <dbReference type="ARBA" id="ARBA00022679"/>
    </source>
</evidence>
<keyword evidence="3 8" id="KW-0328">Glycosyltransferase</keyword>
<comment type="subcellular location">
    <subcellularLocation>
        <location evidence="1">Membrane</location>
        <topology evidence="1">Single-pass membrane protein</topology>
    </subcellularLocation>
</comment>
<keyword evidence="4 8" id="KW-0808">Transferase</keyword>
<evidence type="ECO:0000256" key="1">
    <source>
        <dbReference type="ARBA" id="ARBA00004167"/>
    </source>
</evidence>
<dbReference type="InterPro" id="IPR008166">
    <property type="entry name" value="Glyco_transf_92"/>
</dbReference>
<evidence type="ECO:0000256" key="6">
    <source>
        <dbReference type="ARBA" id="ARBA00022989"/>
    </source>
</evidence>
<evidence type="ECO:0000313" key="9">
    <source>
        <dbReference type="EMBL" id="CAL8121001.1"/>
    </source>
</evidence>
<evidence type="ECO:0000313" key="10">
    <source>
        <dbReference type="Proteomes" id="UP001642540"/>
    </source>
</evidence>
<evidence type="ECO:0000256" key="2">
    <source>
        <dbReference type="ARBA" id="ARBA00007647"/>
    </source>
</evidence>
<evidence type="ECO:0000256" key="5">
    <source>
        <dbReference type="ARBA" id="ARBA00022692"/>
    </source>
</evidence>
<dbReference type="EC" id="2.4.1.-" evidence="8"/>
<keyword evidence="7" id="KW-0472">Membrane</keyword>
<dbReference type="PANTHER" id="PTHR21461:SF40">
    <property type="entry name" value="GLYCOSYLTRANSFERASE FAMILY 92 PROTEIN"/>
    <property type="match status" value="1"/>
</dbReference>
<keyword evidence="6" id="KW-1133">Transmembrane helix</keyword>
<sequence>MSPISRRPPWKLLLVALPLCFYLAFELGYSSMYHIFSTNNYHRSLETLKQIKSYVPSYQNFEDDVPVPSQLFNKSSDFPNNSSVYYQSLANQPKQLDWQPVSTSKDKFSVYSAYSYDSEKVIIISTARTNTNESITCVFHYKSDNEIWESTEGRIENMDENWGLNYTGAFVHCRLPSKSAKNLPLPYSVSVIAGDFNKDNDKEPTLPTILGNVLKIKYTSLDDVLDPPFNFSVCVLPAYNYNEVLYFLEWMEYYKLMGVQHFTLYNVSIGPSTSCILRHLMEDSKMNDSQVKVVVHPWKKFPIKSTAEIRASACAECGLSPGGNDCLYRHKGLAKYMSLVDFDEYIVPRTAGNFEEMISFLDAVNTSIKVGEYSFHNGFYPRARANDKFAKNLCEEFRIRKDFFTYKVCKQLMTVKKVARQEELLPYHQRTKYFVRPEAAIEIGNHHVIKLKLGYKTLVTPQEIAFLHHYRKNNAHWTLPDNAVLVPDRMPKNLAVELAKNTARQVDKFIKKCELDFDTVFSQNDK</sequence>
<keyword evidence="10" id="KW-1185">Reference proteome</keyword>
<keyword evidence="5" id="KW-0812">Transmembrane</keyword>
<dbReference type="PANTHER" id="PTHR21461">
    <property type="entry name" value="GLYCOSYLTRANSFERASE FAMILY 92 PROTEIN"/>
    <property type="match status" value="1"/>
</dbReference>
<gene>
    <name evidence="9" type="ORF">ODALV1_LOCUS19174</name>
</gene>
<evidence type="ECO:0000256" key="3">
    <source>
        <dbReference type="ARBA" id="ARBA00022676"/>
    </source>
</evidence>
<proteinExistence type="inferred from homology"/>